<keyword evidence="2" id="KW-1185">Reference proteome</keyword>
<gene>
    <name evidence="1" type="ORF">BAQU_0665</name>
</gene>
<evidence type="ECO:0000313" key="1">
    <source>
        <dbReference type="EMBL" id="OZG67573.1"/>
    </source>
</evidence>
<comment type="caution">
    <text evidence="1">The sequence shown here is derived from an EMBL/GenBank/DDBJ whole genome shotgun (WGS) entry which is preliminary data.</text>
</comment>
<name>A0A261G8P2_9BIFI</name>
<reference evidence="1 2" key="1">
    <citation type="journal article" date="2017" name="BMC Genomics">
        <title>Comparative genomic and phylogenomic analyses of the Bifidobacteriaceae family.</title>
        <authorList>
            <person name="Lugli G.A."/>
            <person name="Milani C."/>
            <person name="Turroni F."/>
            <person name="Duranti S."/>
            <person name="Mancabelli L."/>
            <person name="Mangifesta M."/>
            <person name="Ferrario C."/>
            <person name="Modesto M."/>
            <person name="Mattarelli P."/>
            <person name="Jiri K."/>
            <person name="van Sinderen D."/>
            <person name="Ventura M."/>
        </authorList>
    </citation>
    <scope>NUCLEOTIDE SEQUENCE [LARGE SCALE GENOMIC DNA]</scope>
    <source>
        <strain evidence="1 2">LMG 28769</strain>
    </source>
</reference>
<dbReference type="AlphaFoldDB" id="A0A261G8P2"/>
<organism evidence="1 2">
    <name type="scientific">Bifidobacterium aquikefiri</name>
    <dbReference type="NCBI Taxonomy" id="1653207"/>
    <lineage>
        <taxon>Bacteria</taxon>
        <taxon>Bacillati</taxon>
        <taxon>Actinomycetota</taxon>
        <taxon>Actinomycetes</taxon>
        <taxon>Bifidobacteriales</taxon>
        <taxon>Bifidobacteriaceae</taxon>
        <taxon>Bifidobacterium</taxon>
    </lineage>
</organism>
<accession>A0A261G8P2</accession>
<sequence length="59" mass="6394">MAGSDSSFPCHRFHVYNLATLQPCNLATNPIINQSTNHCTLDQSSVMSATARISDTILV</sequence>
<protein>
    <submittedName>
        <fullName evidence="1">Uncharacterized protein</fullName>
    </submittedName>
</protein>
<evidence type="ECO:0000313" key="2">
    <source>
        <dbReference type="Proteomes" id="UP000216451"/>
    </source>
</evidence>
<dbReference type="Proteomes" id="UP000216451">
    <property type="component" value="Unassembled WGS sequence"/>
</dbReference>
<dbReference type="EMBL" id="MWXA01000004">
    <property type="protein sequence ID" value="OZG67573.1"/>
    <property type="molecule type" value="Genomic_DNA"/>
</dbReference>
<proteinExistence type="predicted"/>